<keyword evidence="1" id="KW-0732">Signal</keyword>
<proteinExistence type="predicted"/>
<evidence type="ECO:0000313" key="3">
    <source>
        <dbReference type="Proteomes" id="UP000294576"/>
    </source>
</evidence>
<evidence type="ECO:0000256" key="1">
    <source>
        <dbReference type="SAM" id="SignalP"/>
    </source>
</evidence>
<accession>A0A4R3Q298</accession>
<feature type="signal peptide" evidence="1">
    <location>
        <begin position="1"/>
        <end position="19"/>
    </location>
</feature>
<gene>
    <name evidence="2" type="ORF">EV132_11922</name>
</gene>
<protein>
    <submittedName>
        <fullName evidence="2">Uncharacterized protein</fullName>
    </submittedName>
</protein>
<comment type="caution">
    <text evidence="2">The sequence shown here is derived from an EMBL/GenBank/DDBJ whole genome shotgun (WGS) entry which is preliminary data.</text>
</comment>
<reference evidence="2 3" key="1">
    <citation type="submission" date="2019-03" db="EMBL/GenBank/DDBJ databases">
        <title>Genomic Encyclopedia of Type Strains, Phase IV (KMG-V): Genome sequencing to study the core and pangenomes of soil and plant-associated prokaryotes.</title>
        <authorList>
            <person name="Whitman W."/>
        </authorList>
    </citation>
    <scope>NUCLEOTIDE SEQUENCE [LARGE SCALE GENOMIC DNA]</scope>
    <source>
        <strain evidence="2 3">Hc14</strain>
    </source>
</reference>
<dbReference type="AlphaFoldDB" id="A0A4R3Q298"/>
<dbReference type="Proteomes" id="UP000294576">
    <property type="component" value="Unassembled WGS sequence"/>
</dbReference>
<name>A0A4R3Q298_RHISU</name>
<dbReference type="EMBL" id="SMBH01000019">
    <property type="protein sequence ID" value="TCU11026.1"/>
    <property type="molecule type" value="Genomic_DNA"/>
</dbReference>
<sequence length="145" mass="16160">MRRFIFTAICIAAATAANAHDWYQDTIDPQTKFKCCGGSDCRAIPRSSVRSRIDGGYTYLPHDFTIPRDRVQESPDGQYHICESTYVVTNQLYWRCFFAPRVNVSMTANPSLTMRLYAPDPHALTGKRNPPPVTKAAAASALTAQ</sequence>
<evidence type="ECO:0000313" key="2">
    <source>
        <dbReference type="EMBL" id="TCU11026.1"/>
    </source>
</evidence>
<organism evidence="2 3">
    <name type="scientific">Rhizobium sullae</name>
    <name type="common">Rhizobium hedysari</name>
    <dbReference type="NCBI Taxonomy" id="50338"/>
    <lineage>
        <taxon>Bacteria</taxon>
        <taxon>Pseudomonadati</taxon>
        <taxon>Pseudomonadota</taxon>
        <taxon>Alphaproteobacteria</taxon>
        <taxon>Hyphomicrobiales</taxon>
        <taxon>Rhizobiaceae</taxon>
        <taxon>Rhizobium/Agrobacterium group</taxon>
        <taxon>Rhizobium</taxon>
    </lineage>
</organism>
<feature type="chain" id="PRO_5020781492" evidence="1">
    <location>
        <begin position="20"/>
        <end position="145"/>
    </location>
</feature>